<sequence>MDICLRGVEQDSLSSAASAFAKEIIKIFEYGEYFTTGISFVKGFVRGWNEYGK</sequence>
<name>A0ABN6EEM5_9FIRM</name>
<proteinExistence type="predicted"/>
<evidence type="ECO:0000313" key="1">
    <source>
        <dbReference type="EMBL" id="BCS82204.1"/>
    </source>
</evidence>
<protein>
    <submittedName>
        <fullName evidence="1">Uncharacterized protein</fullName>
    </submittedName>
</protein>
<keyword evidence="2" id="KW-1185">Reference proteome</keyword>
<dbReference type="EMBL" id="AP024480">
    <property type="protein sequence ID" value="BCS82204.1"/>
    <property type="molecule type" value="Genomic_DNA"/>
</dbReference>
<gene>
    <name evidence="1" type="ORF">CaldiYA01_21640</name>
</gene>
<organism evidence="1 2">
    <name type="scientific">Caldicellulosiruptor diazotrophicus</name>
    <dbReference type="NCBI Taxonomy" id="2806205"/>
    <lineage>
        <taxon>Bacteria</taxon>
        <taxon>Bacillati</taxon>
        <taxon>Bacillota</taxon>
        <taxon>Bacillota incertae sedis</taxon>
        <taxon>Caldicellulosiruptorales</taxon>
        <taxon>Caldicellulosiruptoraceae</taxon>
        <taxon>Caldicellulosiruptor</taxon>
    </lineage>
</organism>
<dbReference type="Proteomes" id="UP000663623">
    <property type="component" value="Chromosome"/>
</dbReference>
<accession>A0ABN6EEM5</accession>
<reference evidence="1 2" key="1">
    <citation type="submission" date="2021-02" db="EMBL/GenBank/DDBJ databases">
        <title>Nitrogen-fixing ability and nitrogen fixation related genes of thermophilic fermentative bacteria in the genus Caldicellulosiruptor.</title>
        <authorList>
            <person name="Chen Y."/>
            <person name="Nishihara A."/>
            <person name="Haruta S."/>
        </authorList>
    </citation>
    <scope>NUCLEOTIDE SEQUENCE [LARGE SCALE GENOMIC DNA]</scope>
    <source>
        <strain evidence="1 2">YA01</strain>
    </source>
</reference>
<evidence type="ECO:0000313" key="2">
    <source>
        <dbReference type="Proteomes" id="UP000663623"/>
    </source>
</evidence>